<organism evidence="8 9">
    <name type="scientific">Eimeria maxima</name>
    <name type="common">Coccidian parasite</name>
    <dbReference type="NCBI Taxonomy" id="5804"/>
    <lineage>
        <taxon>Eukaryota</taxon>
        <taxon>Sar</taxon>
        <taxon>Alveolata</taxon>
        <taxon>Apicomplexa</taxon>
        <taxon>Conoidasida</taxon>
        <taxon>Coccidia</taxon>
        <taxon>Eucoccidiorida</taxon>
        <taxon>Eimeriorina</taxon>
        <taxon>Eimeriidae</taxon>
        <taxon>Eimeria</taxon>
    </lineage>
</organism>
<dbReference type="InterPro" id="IPR014001">
    <property type="entry name" value="Helicase_ATP-bd"/>
</dbReference>
<dbReference type="CDD" id="cd18787">
    <property type="entry name" value="SF2_C_DEAD"/>
    <property type="match status" value="1"/>
</dbReference>
<proteinExistence type="predicted"/>
<feature type="region of interest" description="Disordered" evidence="5">
    <location>
        <begin position="405"/>
        <end position="428"/>
    </location>
</feature>
<evidence type="ECO:0000259" key="7">
    <source>
        <dbReference type="PROSITE" id="PS51194"/>
    </source>
</evidence>
<reference evidence="8" key="2">
    <citation type="submission" date="2013-10" db="EMBL/GenBank/DDBJ databases">
        <authorList>
            <person name="Aslett M."/>
        </authorList>
    </citation>
    <scope>NUCLEOTIDE SEQUENCE [LARGE SCALE GENOMIC DNA]</scope>
    <source>
        <strain evidence="8">Weybridge</strain>
    </source>
</reference>
<dbReference type="CDD" id="cd00268">
    <property type="entry name" value="DEADc"/>
    <property type="match status" value="1"/>
</dbReference>
<evidence type="ECO:0000256" key="3">
    <source>
        <dbReference type="ARBA" id="ARBA00022806"/>
    </source>
</evidence>
<protein>
    <submittedName>
        <fullName evidence="8">RNA helicase, putative</fullName>
    </submittedName>
</protein>
<dbReference type="Proteomes" id="UP000030763">
    <property type="component" value="Unassembled WGS sequence"/>
</dbReference>
<dbReference type="RefSeq" id="XP_013336944.1">
    <property type="nucleotide sequence ID" value="XM_013481490.1"/>
</dbReference>
<evidence type="ECO:0000256" key="1">
    <source>
        <dbReference type="ARBA" id="ARBA00022741"/>
    </source>
</evidence>
<dbReference type="InterPro" id="IPR050079">
    <property type="entry name" value="DEAD_box_RNA_helicase"/>
</dbReference>
<keyword evidence="3 8" id="KW-0347">Helicase</keyword>
<feature type="compositionally biased region" description="Polar residues" evidence="5">
    <location>
        <begin position="405"/>
        <end position="415"/>
    </location>
</feature>
<gene>
    <name evidence="8" type="ORF">EMWEY_00029190</name>
</gene>
<reference evidence="8" key="1">
    <citation type="submission" date="2013-10" db="EMBL/GenBank/DDBJ databases">
        <title>Genomic analysis of the causative agents of coccidiosis in chickens.</title>
        <authorList>
            <person name="Reid A.J."/>
            <person name="Blake D."/>
            <person name="Billington K."/>
            <person name="Browne H."/>
            <person name="Dunn M."/>
            <person name="Hung S."/>
            <person name="Kawahara F."/>
            <person name="Miranda-Saavedra D."/>
            <person name="Mourier T."/>
            <person name="Nagra H."/>
            <person name="Otto T.D."/>
            <person name="Rawlings N."/>
            <person name="Sanchez A."/>
            <person name="Sanders M."/>
            <person name="Subramaniam C."/>
            <person name="Tay Y."/>
            <person name="Dear P."/>
            <person name="Doerig C."/>
            <person name="Gruber A."/>
            <person name="Parkinson J."/>
            <person name="Shirley M."/>
            <person name="Wan K.L."/>
            <person name="Berriman M."/>
            <person name="Tomley F."/>
            <person name="Pain A."/>
        </authorList>
    </citation>
    <scope>NUCLEOTIDE SEQUENCE [LARGE SCALE GENOMIC DNA]</scope>
    <source>
        <strain evidence="8">Weybridge</strain>
    </source>
</reference>
<dbReference type="PROSITE" id="PS51192">
    <property type="entry name" value="HELICASE_ATP_BIND_1"/>
    <property type="match status" value="1"/>
</dbReference>
<evidence type="ECO:0000256" key="2">
    <source>
        <dbReference type="ARBA" id="ARBA00022801"/>
    </source>
</evidence>
<dbReference type="SMART" id="SM00487">
    <property type="entry name" value="DEXDc"/>
    <property type="match status" value="1"/>
</dbReference>
<dbReference type="InterPro" id="IPR011545">
    <property type="entry name" value="DEAD/DEAH_box_helicase_dom"/>
</dbReference>
<dbReference type="Pfam" id="PF00271">
    <property type="entry name" value="Helicase_C"/>
    <property type="match status" value="1"/>
</dbReference>
<dbReference type="Pfam" id="PF00270">
    <property type="entry name" value="DEAD"/>
    <property type="match status" value="1"/>
</dbReference>
<name>U6MCV9_EIMMA</name>
<accession>U6MCV9</accession>
<dbReference type="Gene3D" id="3.40.50.300">
    <property type="entry name" value="P-loop containing nucleotide triphosphate hydrolases"/>
    <property type="match status" value="2"/>
</dbReference>
<dbReference type="GO" id="GO:0005524">
    <property type="term" value="F:ATP binding"/>
    <property type="evidence" value="ECO:0007669"/>
    <property type="project" value="UniProtKB-KW"/>
</dbReference>
<evidence type="ECO:0000313" key="9">
    <source>
        <dbReference type="Proteomes" id="UP000030763"/>
    </source>
</evidence>
<evidence type="ECO:0000313" key="8">
    <source>
        <dbReference type="EMBL" id="CDJ60294.1"/>
    </source>
</evidence>
<dbReference type="OMA" id="CMLRRDY"/>
<dbReference type="PROSITE" id="PS51194">
    <property type="entry name" value="HELICASE_CTER"/>
    <property type="match status" value="1"/>
</dbReference>
<dbReference type="EMBL" id="HG721678">
    <property type="protein sequence ID" value="CDJ60294.1"/>
    <property type="molecule type" value="Genomic_DNA"/>
</dbReference>
<feature type="region of interest" description="Disordered" evidence="5">
    <location>
        <begin position="480"/>
        <end position="509"/>
    </location>
</feature>
<dbReference type="GO" id="GO:0005829">
    <property type="term" value="C:cytosol"/>
    <property type="evidence" value="ECO:0007669"/>
    <property type="project" value="TreeGrafter"/>
</dbReference>
<dbReference type="GO" id="GO:0003724">
    <property type="term" value="F:RNA helicase activity"/>
    <property type="evidence" value="ECO:0007669"/>
    <property type="project" value="TreeGrafter"/>
</dbReference>
<dbReference type="InterPro" id="IPR044742">
    <property type="entry name" value="DEAD/DEAH_RhlB"/>
</dbReference>
<evidence type="ECO:0000259" key="6">
    <source>
        <dbReference type="PROSITE" id="PS51192"/>
    </source>
</evidence>
<dbReference type="GO" id="GO:0003676">
    <property type="term" value="F:nucleic acid binding"/>
    <property type="evidence" value="ECO:0007669"/>
    <property type="project" value="InterPro"/>
</dbReference>
<dbReference type="SMART" id="SM00490">
    <property type="entry name" value="HELICc"/>
    <property type="match status" value="1"/>
</dbReference>
<dbReference type="InterPro" id="IPR001650">
    <property type="entry name" value="Helicase_C-like"/>
</dbReference>
<dbReference type="OrthoDB" id="10256233at2759"/>
<feature type="domain" description="Helicase C-terminal" evidence="7">
    <location>
        <begin position="510"/>
        <end position="718"/>
    </location>
</feature>
<dbReference type="SUPFAM" id="SSF52540">
    <property type="entry name" value="P-loop containing nucleoside triphosphate hydrolases"/>
    <property type="match status" value="1"/>
</dbReference>
<evidence type="ECO:0000256" key="4">
    <source>
        <dbReference type="ARBA" id="ARBA00022840"/>
    </source>
</evidence>
<sequence length="830" mass="90053">MQQLLPQFGLGVFYRRPLSCVGFLRLARQYPISCTSARFPYSPPVSDTVAKGTSTTAQLRGTGHPSVLRFCPNLSSSLSLKYVGRCSITELSAAKVSALPISADLQEGLQRLGIRRLAEVQRVCLLRALGGASLVVAANPGAGKTLAYLLPVLQRFVAEDGRHTSDVSAGSHSSPFALILVPSRELARQVANAAVALLPQAPVLLLDPASPVRHHQRLLSHLHVKIVVSTPDRILSLVRERPQAAGAGRTEQAELAHLSLKNLQILVVDEADCMLRRDYHSKVQFIYREATGWKASEGGTGPGERFRDCRSALQVLCFSAVLPSRLLDTFEADFPHAEVLNLLNAAKCGTQGGIYEGRQALAELSAEVPSNRSGSPGSAVVGAGVSHHICYMPACNTSHSPPNTTCDESAVQQNIGGRRRGQTAEEEHVERERKMLALAEILRAFIPRLIQGNCHSANPGILGTGGTEDAGKFPECREALANASASSPKEQPIDAGGEEQTSASGLQPPVLRKLSTEAERSTEEGHPQCIVFADSQEEVRYIKNHPLLDSWRIASVHSRMDAEDRERAIQSFLEGDVSPLRGGQSLGLVYDSVTPMPLSSTARAFNYPVWASCDANRIPDITTSQASVLVSTDIAARGFDIPSVVLVVHFHPPSTPENYTHRTGRAGRGRTPGASVVLCSTVEVNKLRDVERLGHVYFERRTLPAAADCQELMLKQLIADMLNVPYAQYASLLHVAQRLQEKVGEQALATVLLKLGGASANSALGLARVFKVQWLRADFFNTCCLVVQPQRLSLARSRKESHRQAAQKHRVLKRDSLQLQMLKNIDVGKS</sequence>
<feature type="domain" description="Helicase ATP-binding" evidence="6">
    <location>
        <begin position="125"/>
        <end position="340"/>
    </location>
</feature>
<dbReference type="AlphaFoldDB" id="U6MCV9"/>
<dbReference type="InterPro" id="IPR027417">
    <property type="entry name" value="P-loop_NTPase"/>
</dbReference>
<keyword evidence="9" id="KW-1185">Reference proteome</keyword>
<keyword evidence="4" id="KW-0067">ATP-binding</keyword>
<evidence type="ECO:0000256" key="5">
    <source>
        <dbReference type="SAM" id="MobiDB-lite"/>
    </source>
</evidence>
<dbReference type="VEuPathDB" id="ToxoDB:EMWEY_00029190"/>
<dbReference type="GeneID" id="25336905"/>
<dbReference type="GO" id="GO:0016787">
    <property type="term" value="F:hydrolase activity"/>
    <property type="evidence" value="ECO:0007669"/>
    <property type="project" value="UniProtKB-KW"/>
</dbReference>
<dbReference type="PANTHER" id="PTHR47959:SF1">
    <property type="entry name" value="ATP-DEPENDENT RNA HELICASE DBPA"/>
    <property type="match status" value="1"/>
</dbReference>
<keyword evidence="1" id="KW-0547">Nucleotide-binding</keyword>
<dbReference type="PANTHER" id="PTHR47959">
    <property type="entry name" value="ATP-DEPENDENT RNA HELICASE RHLE-RELATED"/>
    <property type="match status" value="1"/>
</dbReference>
<keyword evidence="2" id="KW-0378">Hydrolase</keyword>